<comment type="caution">
    <text evidence="2">The sequence shown here is derived from an EMBL/GenBank/DDBJ whole genome shotgun (WGS) entry which is preliminary data.</text>
</comment>
<name>A0A9W7GG47_9STRA</name>
<protein>
    <submittedName>
        <fullName evidence="2">Uncharacterized protein</fullName>
    </submittedName>
</protein>
<feature type="region of interest" description="Disordered" evidence="1">
    <location>
        <begin position="1"/>
        <end position="76"/>
    </location>
</feature>
<gene>
    <name evidence="2" type="ORF">TrCOL_g8297</name>
</gene>
<evidence type="ECO:0000256" key="1">
    <source>
        <dbReference type="SAM" id="MobiDB-lite"/>
    </source>
</evidence>
<dbReference type="AlphaFoldDB" id="A0A9W7GG47"/>
<dbReference type="EMBL" id="BRYA01000214">
    <property type="protein sequence ID" value="GMI44375.1"/>
    <property type="molecule type" value="Genomic_DNA"/>
</dbReference>
<dbReference type="OrthoDB" id="10541239at2759"/>
<organism evidence="2 3">
    <name type="scientific">Triparma columacea</name>
    <dbReference type="NCBI Taxonomy" id="722753"/>
    <lineage>
        <taxon>Eukaryota</taxon>
        <taxon>Sar</taxon>
        <taxon>Stramenopiles</taxon>
        <taxon>Ochrophyta</taxon>
        <taxon>Bolidophyceae</taxon>
        <taxon>Parmales</taxon>
        <taxon>Triparmaceae</taxon>
        <taxon>Triparma</taxon>
    </lineage>
</organism>
<dbReference type="Proteomes" id="UP001165065">
    <property type="component" value="Unassembled WGS sequence"/>
</dbReference>
<accession>A0A9W7GG47</accession>
<evidence type="ECO:0000313" key="3">
    <source>
        <dbReference type="Proteomes" id="UP001165065"/>
    </source>
</evidence>
<feature type="compositionally biased region" description="Basic and acidic residues" evidence="1">
    <location>
        <begin position="29"/>
        <end position="62"/>
    </location>
</feature>
<proteinExistence type="predicted"/>
<keyword evidence="3" id="KW-1185">Reference proteome</keyword>
<sequence length="328" mass="36932">MTINPRTTPRGRREKLIKNPTASLSATTKLDKPTVKRNTKADDKKTLQLQPKAERPKREVVKNTDPSSKFTSKSPDSKVVTTTVSSTLREFNLVVKGLEKYGDDEEERPKYLEVLEILVETGLFKRFWAVYKRKDLKDVLENLLASFISRELSALSSIQVLSSVNRSRHDEASKLALSTSDPAIVAAALRMRVPKKVREKLLLDNYDDKTIRQTVFATWKGPFNLNPNLLLAHYETDHPYTLPLILRLSSTPQGRLTLSESMYFPQVLQKLPTNVIRDYAGTQGFGVIVLLSGALGTMVRRGEEGQKDAVKGLCRILEDNSKFGSWGQ</sequence>
<reference evidence="3" key="1">
    <citation type="journal article" date="2023" name="Commun. Biol.">
        <title>Genome analysis of Parmales, the sister group of diatoms, reveals the evolutionary specialization of diatoms from phago-mixotrophs to photoautotrophs.</title>
        <authorList>
            <person name="Ban H."/>
            <person name="Sato S."/>
            <person name="Yoshikawa S."/>
            <person name="Yamada K."/>
            <person name="Nakamura Y."/>
            <person name="Ichinomiya M."/>
            <person name="Sato N."/>
            <person name="Blanc-Mathieu R."/>
            <person name="Endo H."/>
            <person name="Kuwata A."/>
            <person name="Ogata H."/>
        </authorList>
    </citation>
    <scope>NUCLEOTIDE SEQUENCE [LARGE SCALE GENOMIC DNA]</scope>
</reference>
<evidence type="ECO:0000313" key="2">
    <source>
        <dbReference type="EMBL" id="GMI44375.1"/>
    </source>
</evidence>